<feature type="domain" description="Tryptophan synthase beta chain-like PALP" evidence="5">
    <location>
        <begin position="15"/>
        <end position="305"/>
    </location>
</feature>
<dbReference type="GO" id="GO:0009097">
    <property type="term" value="P:isoleucine biosynthetic process"/>
    <property type="evidence" value="ECO:0007669"/>
    <property type="project" value="TreeGrafter"/>
</dbReference>
<dbReference type="PANTHER" id="PTHR48078">
    <property type="entry name" value="THREONINE DEHYDRATASE, MITOCHONDRIAL-RELATED"/>
    <property type="match status" value="1"/>
</dbReference>
<comment type="similarity">
    <text evidence="2">Belongs to the serine/threonine dehydratase family.</text>
</comment>
<dbReference type="FunFam" id="3.40.50.1100:FF:000005">
    <property type="entry name" value="Threonine dehydratase catabolic"/>
    <property type="match status" value="1"/>
</dbReference>
<dbReference type="GO" id="GO:0030170">
    <property type="term" value="F:pyridoxal phosphate binding"/>
    <property type="evidence" value="ECO:0007669"/>
    <property type="project" value="InterPro"/>
</dbReference>
<dbReference type="GO" id="GO:0006567">
    <property type="term" value="P:L-threonine catabolic process"/>
    <property type="evidence" value="ECO:0007669"/>
    <property type="project" value="TreeGrafter"/>
</dbReference>
<dbReference type="RefSeq" id="WP_266338776.1">
    <property type="nucleotide sequence ID" value="NZ_JAPKNK010000004.1"/>
</dbReference>
<dbReference type="PANTHER" id="PTHR48078:SF6">
    <property type="entry name" value="L-THREONINE DEHYDRATASE CATABOLIC TDCB"/>
    <property type="match status" value="1"/>
</dbReference>
<dbReference type="InterPro" id="IPR000634">
    <property type="entry name" value="Ser/Thr_deHydtase_PyrdxlP-BS"/>
</dbReference>
<dbReference type="GO" id="GO:0006565">
    <property type="term" value="P:L-serine catabolic process"/>
    <property type="evidence" value="ECO:0007669"/>
    <property type="project" value="TreeGrafter"/>
</dbReference>
<name>A0A9X3E1Q1_9HYPH</name>
<sequence length="312" mass="32376">MIQLADIQAAAGRIAPYIRRTPNIRAEALAEPVTAADLSLKLECLQPTGSFKARGASNKLLTTPKEELAGGVVTASGGNHGLATARAAKLAGVPATIFVPKSITPAKVDKLKRWGATVEIIGDIWNETNLHALAFAKENGAAYFHPFADRNVIAGQGTTALELLEEIPDVDTVLVAIGGGGLISGMGVAIKALKPSVRIIGIEPEGSPTLKASLDAGRVVRLPAVTSRVATMSCAETDPGVFELVRDHVDDIVLVSDEAMLEASRWLWFEMGIAADLSGAAAIAALREKVLTFPAGHKVGALVCGAGPDALV</sequence>
<comment type="caution">
    <text evidence="6">The sequence shown here is derived from an EMBL/GenBank/DDBJ whole genome shotgun (WGS) entry which is preliminary data.</text>
</comment>
<organism evidence="6 7">
    <name type="scientific">Kaistia nematophila</name>
    <dbReference type="NCBI Taxonomy" id="2994654"/>
    <lineage>
        <taxon>Bacteria</taxon>
        <taxon>Pseudomonadati</taxon>
        <taxon>Pseudomonadota</taxon>
        <taxon>Alphaproteobacteria</taxon>
        <taxon>Hyphomicrobiales</taxon>
        <taxon>Kaistiaceae</taxon>
        <taxon>Kaistia</taxon>
    </lineage>
</organism>
<dbReference type="InterPro" id="IPR050147">
    <property type="entry name" value="Ser/Thr_Dehydratase"/>
</dbReference>
<dbReference type="Proteomes" id="UP001144805">
    <property type="component" value="Unassembled WGS sequence"/>
</dbReference>
<evidence type="ECO:0000256" key="1">
    <source>
        <dbReference type="ARBA" id="ARBA00001933"/>
    </source>
</evidence>
<dbReference type="GO" id="GO:0004794">
    <property type="term" value="F:threonine deaminase activity"/>
    <property type="evidence" value="ECO:0007669"/>
    <property type="project" value="TreeGrafter"/>
</dbReference>
<protein>
    <submittedName>
        <fullName evidence="6">Threonine/serine dehydratase</fullName>
    </submittedName>
</protein>
<dbReference type="SUPFAM" id="SSF53686">
    <property type="entry name" value="Tryptophan synthase beta subunit-like PLP-dependent enzymes"/>
    <property type="match status" value="1"/>
</dbReference>
<gene>
    <name evidence="6" type="ORF">OSH07_11425</name>
</gene>
<reference evidence="6" key="1">
    <citation type="submission" date="2022-11" db="EMBL/GenBank/DDBJ databases">
        <title>Biodiversity and phylogenetic relationships of bacteria.</title>
        <authorList>
            <person name="Machado R.A.R."/>
            <person name="Bhat A."/>
            <person name="Loulou A."/>
            <person name="Kallel S."/>
        </authorList>
    </citation>
    <scope>NUCLEOTIDE SEQUENCE</scope>
    <source>
        <strain evidence="6">K-TC2</strain>
    </source>
</reference>
<keyword evidence="7" id="KW-1185">Reference proteome</keyword>
<dbReference type="InterPro" id="IPR036052">
    <property type="entry name" value="TrpB-like_PALP_sf"/>
</dbReference>
<dbReference type="EMBL" id="JAPKNK010000004">
    <property type="protein sequence ID" value="MCX5569804.1"/>
    <property type="molecule type" value="Genomic_DNA"/>
</dbReference>
<accession>A0A9X3E1Q1</accession>
<dbReference type="PROSITE" id="PS00165">
    <property type="entry name" value="DEHYDRATASE_SER_THR"/>
    <property type="match status" value="1"/>
</dbReference>
<evidence type="ECO:0000259" key="5">
    <source>
        <dbReference type="Pfam" id="PF00291"/>
    </source>
</evidence>
<evidence type="ECO:0000313" key="6">
    <source>
        <dbReference type="EMBL" id="MCX5569804.1"/>
    </source>
</evidence>
<dbReference type="AlphaFoldDB" id="A0A9X3E1Q1"/>
<evidence type="ECO:0000256" key="2">
    <source>
        <dbReference type="ARBA" id="ARBA00010869"/>
    </source>
</evidence>
<keyword evidence="3" id="KW-0663">Pyridoxal phosphate</keyword>
<dbReference type="InterPro" id="IPR001926">
    <property type="entry name" value="TrpB-like_PALP"/>
</dbReference>
<dbReference type="GO" id="GO:0003941">
    <property type="term" value="F:L-serine ammonia-lyase activity"/>
    <property type="evidence" value="ECO:0007669"/>
    <property type="project" value="TreeGrafter"/>
</dbReference>
<dbReference type="Gene3D" id="3.40.50.1100">
    <property type="match status" value="2"/>
</dbReference>
<dbReference type="Pfam" id="PF00291">
    <property type="entry name" value="PALP"/>
    <property type="match status" value="1"/>
</dbReference>
<dbReference type="CDD" id="cd01562">
    <property type="entry name" value="Thr-dehyd"/>
    <property type="match status" value="1"/>
</dbReference>
<evidence type="ECO:0000256" key="4">
    <source>
        <dbReference type="ARBA" id="ARBA00023239"/>
    </source>
</evidence>
<comment type="cofactor">
    <cofactor evidence="1">
        <name>pyridoxal 5'-phosphate</name>
        <dbReference type="ChEBI" id="CHEBI:597326"/>
    </cofactor>
</comment>
<evidence type="ECO:0000313" key="7">
    <source>
        <dbReference type="Proteomes" id="UP001144805"/>
    </source>
</evidence>
<proteinExistence type="inferred from homology"/>
<evidence type="ECO:0000256" key="3">
    <source>
        <dbReference type="ARBA" id="ARBA00022898"/>
    </source>
</evidence>
<keyword evidence="4" id="KW-0456">Lyase</keyword>